<dbReference type="PATRIC" id="fig|749414.3.peg.7469"/>
<keyword evidence="2" id="KW-1185">Reference proteome</keyword>
<organism evidence="1 2">
    <name type="scientific">Streptomyces bingchenggensis (strain BCW-1)</name>
    <dbReference type="NCBI Taxonomy" id="749414"/>
    <lineage>
        <taxon>Bacteria</taxon>
        <taxon>Bacillati</taxon>
        <taxon>Actinomycetota</taxon>
        <taxon>Actinomycetes</taxon>
        <taxon>Kitasatosporales</taxon>
        <taxon>Streptomycetaceae</taxon>
        <taxon>Streptomyces</taxon>
    </lineage>
</organism>
<accession>D7C5I8</accession>
<dbReference type="HOGENOM" id="CLU_852360_0_0_11"/>
<proteinExistence type="predicted"/>
<evidence type="ECO:0000313" key="2">
    <source>
        <dbReference type="Proteomes" id="UP000000377"/>
    </source>
</evidence>
<dbReference type="AlphaFoldDB" id="D7C5I8"/>
<dbReference type="STRING" id="749414.SBI_07256"/>
<dbReference type="EMBL" id="CP002047">
    <property type="protein sequence ID" value="ADI10376.1"/>
    <property type="molecule type" value="Genomic_DNA"/>
</dbReference>
<dbReference type="KEGG" id="sbh:SBI_07256"/>
<dbReference type="RefSeq" id="WP_014179826.1">
    <property type="nucleotide sequence ID" value="NC_016582.1"/>
</dbReference>
<evidence type="ECO:0000313" key="1">
    <source>
        <dbReference type="EMBL" id="ADI10376.1"/>
    </source>
</evidence>
<name>D7C5I8_STRBB</name>
<sequence>MDGMQRLSDWLAPTQEIILRHGYSLSHIGGSSAREILDHVLFGKPLALRDLDLYLVRRDTVRLRDLRALCDDVHERGLARIGPLRPKRRANPALPGDACYEYLAGYGAHLFTPGQPILSLGVLHHASDLALNGLFDIDAVFLAVDNDQSLSAYADRLARDGLSAGLVIDPHDGYGAWRRKAPAIVHWVEVERCFVRSAYRIVRSLAKVLTLRLPNELRGEYLSRCPASVAVDDVPELHRDFLKVLGDAHWAEELGMLAQLGALNPLWPPLQAEMEQSTPDGLRRAIPSRPGASSSELSCLRARALCKDPAILEAILSVAPLVFGAE</sequence>
<gene>
    <name evidence="1" type="ordered locus">SBI_07256</name>
</gene>
<reference evidence="1 2" key="1">
    <citation type="journal article" date="2010" name="J. Bacteriol.">
        <title>Genome sequence of the milbemycin-producing bacterium Streptomyces bingchenggensis.</title>
        <authorList>
            <person name="Wang X.J."/>
            <person name="Yan Y.J."/>
            <person name="Zhang B."/>
            <person name="An J."/>
            <person name="Wang J.J."/>
            <person name="Tian J."/>
            <person name="Jiang L."/>
            <person name="Chen Y.H."/>
            <person name="Huang S.X."/>
            <person name="Yin M."/>
            <person name="Zhang J."/>
            <person name="Gao A.L."/>
            <person name="Liu C.X."/>
            <person name="Zhu Z.X."/>
            <person name="Xiang W.S."/>
        </authorList>
    </citation>
    <scope>NUCLEOTIDE SEQUENCE [LARGE SCALE GENOMIC DNA]</scope>
    <source>
        <strain evidence="1 2">BCW-1</strain>
    </source>
</reference>
<protein>
    <submittedName>
        <fullName evidence="1">Uncharacterized protein</fullName>
    </submittedName>
</protein>
<dbReference type="Proteomes" id="UP000000377">
    <property type="component" value="Chromosome"/>
</dbReference>